<evidence type="ECO:0000259" key="2">
    <source>
        <dbReference type="SMART" id="SM00912"/>
    </source>
</evidence>
<reference evidence="3" key="1">
    <citation type="journal article" date="2021" name="Microb. Physiol.">
        <title>Proteogenomic Insights into the Physiology of Marine, Sulfate-Reducing, Filamentous Desulfonema limicola and Desulfonema magnum.</title>
        <authorList>
            <person name="Schnaars V."/>
            <person name="Wohlbrand L."/>
            <person name="Scheve S."/>
            <person name="Hinrichs C."/>
            <person name="Reinhardt R."/>
            <person name="Rabus R."/>
        </authorList>
    </citation>
    <scope>NUCLEOTIDE SEQUENCE</scope>
    <source>
        <strain evidence="3">4be13</strain>
    </source>
</reference>
<accession>A0A975BGI2</accession>
<name>A0A975BGI2_9BACT</name>
<protein>
    <submittedName>
        <fullName evidence="3">Filamentous hemagglutinin family N-terminal domain-containing protein</fullName>
    </submittedName>
</protein>
<dbReference type="InterPro" id="IPR012334">
    <property type="entry name" value="Pectin_lyas_fold"/>
</dbReference>
<dbReference type="KEGG" id="dmm:dnm_007740"/>
<dbReference type="NCBIfam" id="TIGR01901">
    <property type="entry name" value="adhes_NPXG"/>
    <property type="match status" value="1"/>
</dbReference>
<feature type="chain" id="PRO_5036708743" evidence="1">
    <location>
        <begin position="24"/>
        <end position="1175"/>
    </location>
</feature>
<evidence type="ECO:0000313" key="4">
    <source>
        <dbReference type="Proteomes" id="UP000663722"/>
    </source>
</evidence>
<feature type="domain" description="Filamentous haemagglutinin FhaB/tRNA nuclease CdiA-like TPS" evidence="2">
    <location>
        <begin position="40"/>
        <end position="148"/>
    </location>
</feature>
<dbReference type="InterPro" id="IPR008638">
    <property type="entry name" value="FhaB/CdiA-like_TPS"/>
</dbReference>
<dbReference type="Gene3D" id="2.160.20.10">
    <property type="entry name" value="Single-stranded right-handed beta-helix, Pectin lyase-like"/>
    <property type="match status" value="2"/>
</dbReference>
<feature type="signal peptide" evidence="1">
    <location>
        <begin position="1"/>
        <end position="23"/>
    </location>
</feature>
<keyword evidence="1" id="KW-0732">Signal</keyword>
<dbReference type="Proteomes" id="UP000663722">
    <property type="component" value="Chromosome"/>
</dbReference>
<keyword evidence="4" id="KW-1185">Reference proteome</keyword>
<dbReference type="AlphaFoldDB" id="A0A975BGI2"/>
<dbReference type="SUPFAM" id="SSF51126">
    <property type="entry name" value="Pectin lyase-like"/>
    <property type="match status" value="1"/>
</dbReference>
<gene>
    <name evidence="3" type="ORF">dnm_007740</name>
</gene>
<sequence length="1175" mass="122170">MKYHRLFILIILLAGISAGQLHAGETSLGGITLDGTLGTAGKLELPGPDYEIKAEYGHQAGANLFHSFQQFNVDTDETATFSGPASVQNIISRVTGGDASWINGRLSSEISGADLYLLNPAGVMFGPKATLNLSGSFHVSTADYLRLGENERFYAEPLTGELLSTAAPAAFGFLDSEAASISVEGHGELTTDIWDQDYGDWWNWLDWNEFDYAGLEVPKGEMISVIGGDIKITGSYFCYEEGGDHKVQTVGASLNAPDGQINLVAVKSGGEVEMTGTGSDFEVNFVEQASGGQLGNIRLSDGATLTVKARDYQGAGSIFIQGGMFVSDNHSEIISEPHNDDGGVIDIQADKVILNETRISANTDGTGKGSDIRINASEEVSIVRGEIKNGSFYYDDDGAGDGGDLSIKAKRINISEDSWIGGESYGTGKGGNITIEASESVSVSESALIATSAKEWATGQGGNISVNSPALTITTGAVVESRSEGSANGGNIGINVNTLEVTDEGKVSLQALSSGHGGNLTVSGADPEKDDDFADSVMLSGSYTGMLAGTSGPGKAGTISIHTKALSVKDHSVIATSASGTGDAGAVMLNVGTVRLAGGEISSASEYPGARIHTVEDISEAISLSHTCEIGDMVIVRDVGGGESAAAILDAAGDWIPLTGEVFDVGDMTELAYLIDYSYPQDGQGHTVVVLDAGDGEPASFVYNGNFSWVRMSKVYTVTDLEQRAEFPVFPGDVIRLEANDGITEHLTYTGKEWLPAKAVYSADSLSERDNLSVQKGDVVKVEDTGEGSSKSFIFDGESWASFYMTGNAGSIAIHANEAVILADDAALTTSSSGGVHAGEISIETARLDIGESASVSSASSSIGDAGRIEIRSENTVTLDGDASITSATFGQGRAGDIETEGSEITLGGASRITSASENSGQGGAAGTVFIRTDGFMRMKENASVTTSTEGTGKAGDITITALNIELEGNSAVTSESRASENGGDAGTITINSDDCVKLDDKSTLTTEASGAGGGQIFLNAGNQIYLPGTDVTSSVRQGYGNGGDVTIHSKFVILNHGNITANAEEGDGGAIFIVTDNYLKSSDSRVTATSKRGNDGTVRIEAPDTDVSSYLVTLPEDLLDASRWMKTPCAERSGEKISQFIIKGRDAMSATPGDLQPGPPFWFGCSDSENNLSE</sequence>
<organism evidence="3 4">
    <name type="scientific">Desulfonema magnum</name>
    <dbReference type="NCBI Taxonomy" id="45655"/>
    <lineage>
        <taxon>Bacteria</taxon>
        <taxon>Pseudomonadati</taxon>
        <taxon>Thermodesulfobacteriota</taxon>
        <taxon>Desulfobacteria</taxon>
        <taxon>Desulfobacterales</taxon>
        <taxon>Desulfococcaceae</taxon>
        <taxon>Desulfonema</taxon>
    </lineage>
</organism>
<dbReference type="InterPro" id="IPR011050">
    <property type="entry name" value="Pectin_lyase_fold/virulence"/>
</dbReference>
<dbReference type="Pfam" id="PF05860">
    <property type="entry name" value="TPS"/>
    <property type="match status" value="1"/>
</dbReference>
<proteinExistence type="predicted"/>
<dbReference type="RefSeq" id="WP_207681111.1">
    <property type="nucleotide sequence ID" value="NZ_CP061800.1"/>
</dbReference>
<dbReference type="EMBL" id="CP061800">
    <property type="protein sequence ID" value="QTA84774.1"/>
    <property type="molecule type" value="Genomic_DNA"/>
</dbReference>
<dbReference type="SMART" id="SM00912">
    <property type="entry name" value="Haemagg_act"/>
    <property type="match status" value="1"/>
</dbReference>
<evidence type="ECO:0000313" key="3">
    <source>
        <dbReference type="EMBL" id="QTA84774.1"/>
    </source>
</evidence>
<evidence type="ECO:0000256" key="1">
    <source>
        <dbReference type="SAM" id="SignalP"/>
    </source>
</evidence>